<name>C1E1G6_MICCC</name>
<dbReference type="GO" id="GO:0003743">
    <property type="term" value="F:translation initiation factor activity"/>
    <property type="evidence" value="ECO:0007669"/>
    <property type="project" value="UniProtKB-KW"/>
</dbReference>
<keyword evidence="4" id="KW-0396">Initiation factor</keyword>
<dbReference type="InParanoid" id="C1E1G6"/>
<dbReference type="AlphaFoldDB" id="C1E1G6"/>
<dbReference type="GO" id="GO:0010494">
    <property type="term" value="C:cytoplasmic stress granule"/>
    <property type="evidence" value="ECO:0007669"/>
    <property type="project" value="UniProtKB-ARBA"/>
</dbReference>
<dbReference type="InterPro" id="IPR016024">
    <property type="entry name" value="ARM-type_fold"/>
</dbReference>
<protein>
    <recommendedName>
        <fullName evidence="9">MIF4G domain-containing protein</fullName>
    </recommendedName>
</protein>
<evidence type="ECO:0000256" key="5">
    <source>
        <dbReference type="ARBA" id="ARBA00022553"/>
    </source>
</evidence>
<dbReference type="FunFam" id="1.25.40.180:FF:000020">
    <property type="entry name" value="Eukaryotic translation initiation factor subunit"/>
    <property type="match status" value="1"/>
</dbReference>
<dbReference type="EMBL" id="CP001324">
    <property type="protein sequence ID" value="ACO62164.1"/>
    <property type="molecule type" value="Genomic_DNA"/>
</dbReference>
<comment type="similarity">
    <text evidence="2">Belongs to the eukaryotic initiation factor 4G family.</text>
</comment>
<evidence type="ECO:0000256" key="8">
    <source>
        <dbReference type="SAM" id="MobiDB-lite"/>
    </source>
</evidence>
<evidence type="ECO:0000256" key="1">
    <source>
        <dbReference type="ARBA" id="ARBA00004496"/>
    </source>
</evidence>
<evidence type="ECO:0000259" key="9">
    <source>
        <dbReference type="SMART" id="SM00543"/>
    </source>
</evidence>
<evidence type="ECO:0000313" key="11">
    <source>
        <dbReference type="Proteomes" id="UP000002009"/>
    </source>
</evidence>
<dbReference type="KEGG" id="mis:MICPUN_71782"/>
<keyword evidence="7" id="KW-0648">Protein biosynthesis</keyword>
<keyword evidence="5" id="KW-0597">Phosphoprotein</keyword>
<evidence type="ECO:0000256" key="2">
    <source>
        <dbReference type="ARBA" id="ARBA00005775"/>
    </source>
</evidence>
<keyword evidence="3" id="KW-0963">Cytoplasm</keyword>
<dbReference type="InterPro" id="IPR003890">
    <property type="entry name" value="MIF4G-like_typ-3"/>
</dbReference>
<dbReference type="OMA" id="IMHTCIM"/>
<dbReference type="Proteomes" id="UP000002009">
    <property type="component" value="Chromosome 3"/>
</dbReference>
<dbReference type="GO" id="GO:0003729">
    <property type="term" value="F:mRNA binding"/>
    <property type="evidence" value="ECO:0007669"/>
    <property type="project" value="TreeGrafter"/>
</dbReference>
<feature type="non-terminal residue" evidence="10">
    <location>
        <position position="1"/>
    </location>
</feature>
<dbReference type="SMART" id="SM00543">
    <property type="entry name" value="MIF4G"/>
    <property type="match status" value="1"/>
</dbReference>
<dbReference type="GeneID" id="8241671"/>
<dbReference type="GO" id="GO:0016281">
    <property type="term" value="C:eukaryotic translation initiation factor 4F complex"/>
    <property type="evidence" value="ECO:0007669"/>
    <property type="project" value="TreeGrafter"/>
</dbReference>
<dbReference type="OrthoDB" id="514777at2759"/>
<dbReference type="SUPFAM" id="SSF48371">
    <property type="entry name" value="ARM repeat"/>
    <property type="match status" value="1"/>
</dbReference>
<feature type="region of interest" description="Disordered" evidence="8">
    <location>
        <begin position="107"/>
        <end position="128"/>
    </location>
</feature>
<feature type="region of interest" description="Disordered" evidence="8">
    <location>
        <begin position="247"/>
        <end position="268"/>
    </location>
</feature>
<dbReference type="eggNOG" id="KOG0401">
    <property type="taxonomic scope" value="Eukaryota"/>
</dbReference>
<keyword evidence="11" id="KW-1185">Reference proteome</keyword>
<organism evidence="10 11">
    <name type="scientific">Micromonas commoda (strain RCC299 / NOUM17 / CCMP2709)</name>
    <name type="common">Picoplanktonic green alga</name>
    <dbReference type="NCBI Taxonomy" id="296587"/>
    <lineage>
        <taxon>Eukaryota</taxon>
        <taxon>Viridiplantae</taxon>
        <taxon>Chlorophyta</taxon>
        <taxon>Mamiellophyceae</taxon>
        <taxon>Mamiellales</taxon>
        <taxon>Mamiellaceae</taxon>
        <taxon>Micromonas</taxon>
    </lineage>
</organism>
<dbReference type="Pfam" id="PF02854">
    <property type="entry name" value="MIF4G"/>
    <property type="match status" value="1"/>
</dbReference>
<evidence type="ECO:0000313" key="10">
    <source>
        <dbReference type="EMBL" id="ACO62164.1"/>
    </source>
</evidence>
<evidence type="ECO:0000256" key="4">
    <source>
        <dbReference type="ARBA" id="ARBA00022540"/>
    </source>
</evidence>
<feature type="non-terminal residue" evidence="10">
    <location>
        <position position="268"/>
    </location>
</feature>
<evidence type="ECO:0000256" key="6">
    <source>
        <dbReference type="ARBA" id="ARBA00022884"/>
    </source>
</evidence>
<dbReference type="Gene3D" id="1.25.40.180">
    <property type="match status" value="1"/>
</dbReference>
<reference evidence="10 11" key="1">
    <citation type="journal article" date="2009" name="Science">
        <title>Green evolution and dynamic adaptations revealed by genomes of the marine picoeukaryotes Micromonas.</title>
        <authorList>
            <person name="Worden A.Z."/>
            <person name="Lee J.H."/>
            <person name="Mock T."/>
            <person name="Rouze P."/>
            <person name="Simmons M.P."/>
            <person name="Aerts A.L."/>
            <person name="Allen A.E."/>
            <person name="Cuvelier M.L."/>
            <person name="Derelle E."/>
            <person name="Everett M.V."/>
            <person name="Foulon E."/>
            <person name="Grimwood J."/>
            <person name="Gundlach H."/>
            <person name="Henrissat B."/>
            <person name="Napoli C."/>
            <person name="McDonald S.M."/>
            <person name="Parker M.S."/>
            <person name="Rombauts S."/>
            <person name="Salamov A."/>
            <person name="Von Dassow P."/>
            <person name="Badger J.H."/>
            <person name="Coutinho P.M."/>
            <person name="Demir E."/>
            <person name="Dubchak I."/>
            <person name="Gentemann C."/>
            <person name="Eikrem W."/>
            <person name="Gready J.E."/>
            <person name="John U."/>
            <person name="Lanier W."/>
            <person name="Lindquist E.A."/>
            <person name="Lucas S."/>
            <person name="Mayer K.F."/>
            <person name="Moreau H."/>
            <person name="Not F."/>
            <person name="Otillar R."/>
            <person name="Panaud O."/>
            <person name="Pangilinan J."/>
            <person name="Paulsen I."/>
            <person name="Piegu B."/>
            <person name="Poliakov A."/>
            <person name="Robbens S."/>
            <person name="Schmutz J."/>
            <person name="Toulza E."/>
            <person name="Wyss T."/>
            <person name="Zelensky A."/>
            <person name="Zhou K."/>
            <person name="Armbrust E.V."/>
            <person name="Bhattacharya D."/>
            <person name="Goodenough U.W."/>
            <person name="Van de Peer Y."/>
            <person name="Grigoriev I.V."/>
        </authorList>
    </citation>
    <scope>NUCLEOTIDE SEQUENCE [LARGE SCALE GENOMIC DNA]</scope>
    <source>
        <strain evidence="11">RCC299 / NOUM17</strain>
    </source>
</reference>
<dbReference type="PANTHER" id="PTHR23253:SF9">
    <property type="entry name" value="EUKARYOTIC TRANSLATION INITIATION FACTOR 4 GAMMA 2"/>
    <property type="match status" value="1"/>
</dbReference>
<dbReference type="PANTHER" id="PTHR23253">
    <property type="entry name" value="EUKARYOTIC TRANSLATION INITIATION FACTOR 4 GAMMA"/>
    <property type="match status" value="1"/>
</dbReference>
<evidence type="ECO:0000256" key="3">
    <source>
        <dbReference type="ARBA" id="ARBA00022490"/>
    </source>
</evidence>
<accession>C1E1G6</accession>
<dbReference type="RefSeq" id="XP_002500906.1">
    <property type="nucleotide sequence ID" value="XM_002500860.1"/>
</dbReference>
<dbReference type="STRING" id="296587.C1E1G6"/>
<comment type="subcellular location">
    <subcellularLocation>
        <location evidence="1">Cytoplasm</location>
    </subcellularLocation>
</comment>
<keyword evidence="6" id="KW-0694">RNA-binding</keyword>
<evidence type="ECO:0000256" key="7">
    <source>
        <dbReference type="ARBA" id="ARBA00022917"/>
    </source>
</evidence>
<proteinExistence type="inferred from homology"/>
<feature type="domain" description="MIF4G" evidence="9">
    <location>
        <begin position="1"/>
        <end position="248"/>
    </location>
</feature>
<gene>
    <name evidence="10" type="ORF">MICPUN_71782</name>
</gene>
<sequence>RAFKSILNKLTPQNFEKLLEQVLAEGIDEAQTLIGLIGQLFDKALTEPTFAELYAMMCQQLSNRFLAENIEFVDPDCDPDAEGGPRMINFKRVLLNKCQEEFEKGDSAIKAEEKEEGEVPAKPKTPEELELDERRKIQQREDRMRQARRRMLGNIRFIGELFKKEMLTARIMHTCIMKLLNEKKNPDEEDVEALCKLMATIGRLIDRPDAKSHMDAYFKRIQGLSVNKSISSRHRFMCQDIMEMRSKGWRERRKQEGPKKIEDVHKDA</sequence>